<dbReference type="EMBL" id="JABCKI010000620">
    <property type="protein sequence ID" value="KAG5649950.1"/>
    <property type="molecule type" value="Genomic_DNA"/>
</dbReference>
<evidence type="ECO:0000313" key="3">
    <source>
        <dbReference type="EMBL" id="KAG5649950.1"/>
    </source>
</evidence>
<dbReference type="InterPro" id="IPR050452">
    <property type="entry name" value="Metacaspase"/>
</dbReference>
<accession>A0A9P7KIP3</accession>
<organism evidence="3 4">
    <name type="scientific">Sphagnurus paluster</name>
    <dbReference type="NCBI Taxonomy" id="117069"/>
    <lineage>
        <taxon>Eukaryota</taxon>
        <taxon>Fungi</taxon>
        <taxon>Dikarya</taxon>
        <taxon>Basidiomycota</taxon>
        <taxon>Agaricomycotina</taxon>
        <taxon>Agaricomycetes</taxon>
        <taxon>Agaricomycetidae</taxon>
        <taxon>Agaricales</taxon>
        <taxon>Tricholomatineae</taxon>
        <taxon>Lyophyllaceae</taxon>
        <taxon>Sphagnurus</taxon>
    </lineage>
</organism>
<evidence type="ECO:0000259" key="2">
    <source>
        <dbReference type="Pfam" id="PF00656"/>
    </source>
</evidence>
<dbReference type="PANTHER" id="PTHR48104">
    <property type="entry name" value="METACASPASE-4"/>
    <property type="match status" value="1"/>
</dbReference>
<name>A0A9P7KIP3_9AGAR</name>
<evidence type="ECO:0000313" key="4">
    <source>
        <dbReference type="Proteomes" id="UP000717328"/>
    </source>
</evidence>
<keyword evidence="4" id="KW-1185">Reference proteome</keyword>
<reference evidence="3" key="1">
    <citation type="submission" date="2021-02" db="EMBL/GenBank/DDBJ databases">
        <authorList>
            <person name="Nieuwenhuis M."/>
            <person name="Van De Peppel L.J.J."/>
        </authorList>
    </citation>
    <scope>NUCLEOTIDE SEQUENCE</scope>
    <source>
        <strain evidence="3">D49</strain>
    </source>
</reference>
<comment type="caution">
    <text evidence="3">The sequence shown here is derived from an EMBL/GenBank/DDBJ whole genome shotgun (WGS) entry which is preliminary data.</text>
</comment>
<reference evidence="3" key="2">
    <citation type="submission" date="2021-10" db="EMBL/GenBank/DDBJ databases">
        <title>Phylogenomics reveals ancestral predisposition of the termite-cultivated fungus Termitomyces towards a domesticated lifestyle.</title>
        <authorList>
            <person name="Auxier B."/>
            <person name="Grum-Grzhimaylo A."/>
            <person name="Cardenas M.E."/>
            <person name="Lodge J.D."/>
            <person name="Laessoe T."/>
            <person name="Pedersen O."/>
            <person name="Smith M.E."/>
            <person name="Kuyper T.W."/>
            <person name="Franco-Molano E.A."/>
            <person name="Baroni T.J."/>
            <person name="Aanen D.K."/>
        </authorList>
    </citation>
    <scope>NUCLEOTIDE SEQUENCE</scope>
    <source>
        <strain evidence="3">D49</strain>
    </source>
</reference>
<dbReference type="InterPro" id="IPR011600">
    <property type="entry name" value="Pept_C14_caspase"/>
</dbReference>
<dbReference type="PANTHER" id="PTHR48104:SF30">
    <property type="entry name" value="METACASPASE-1"/>
    <property type="match status" value="1"/>
</dbReference>
<dbReference type="Gene3D" id="3.40.50.1460">
    <property type="match status" value="1"/>
</dbReference>
<feature type="domain" description="Peptidase C14 caspase" evidence="2">
    <location>
        <begin position="10"/>
        <end position="269"/>
    </location>
</feature>
<dbReference type="GO" id="GO:0006508">
    <property type="term" value="P:proteolysis"/>
    <property type="evidence" value="ECO:0007669"/>
    <property type="project" value="InterPro"/>
</dbReference>
<proteinExistence type="inferred from homology"/>
<dbReference type="GO" id="GO:0005737">
    <property type="term" value="C:cytoplasm"/>
    <property type="evidence" value="ECO:0007669"/>
    <property type="project" value="TreeGrafter"/>
</dbReference>
<dbReference type="Proteomes" id="UP000717328">
    <property type="component" value="Unassembled WGS sequence"/>
</dbReference>
<protein>
    <recommendedName>
        <fullName evidence="2">Peptidase C14 caspase domain-containing protein</fullName>
    </recommendedName>
</protein>
<dbReference type="OrthoDB" id="3223806at2759"/>
<comment type="similarity">
    <text evidence="1">Belongs to the peptidase C14B family.</text>
</comment>
<sequence>MSDNSLPQIFALVIGINTYASSEFGDLTAAVGDANRFEDYLLDKLYVPGENIVNLRDGQATRAAIIQAFLSLRDDPRIVKDQAAIIIYFAGHGARVDKPEEWEDWVTASGEIELMCPSDMGTQAEGENEAVLGIPDRTISVLLNQISEVKGNNITLILDCCSSGGLNRGAKSTHKEYIQYVPRQVFNAPSIPAHCDARIISKDTVRGTHVAIGFSGKHHASHILLAACGREQAAYEDPRTNAGFFTTSLLRTLSTYKVHELTYTSLMHRLTMPKWQTPHCEGQYVNRRLFNKSAIGADSSFIPGQIETSEDKSTRYVLHAGAAQGITEGSTFSVHASNLIPDSTHPNPSLGTLVVAEIRAFDCKICLPENASSFSTPPLFYCRLLQRVTETTKLYSADRLWLESVFTAEIRESLSILIVDEPDRSSLQLNPLDGEVHFTRNAPLISPWIGSQIPHTVDQNDIHLIREVVRCAINFNHQLTGAAPDDFKNVSMELRELQSKFSIDYDDTLTPFGPNLLEDEPATIVVNEDAQLGMTIHNRTDLPLYAYLFYFDPSDLVILEWYTPPFGGGQGRFTTDVDAPLPPRGSLAIGYGDGGVSPWQFLLRDGEDIDVGFFRLFLTTSPADFSSVLQESPFEEDLNVTRLGRPNAVPGTERWGSILSTIVQVRHAKQLPVVSELVTK</sequence>
<gene>
    <name evidence="3" type="ORF">H0H81_001361</name>
</gene>
<dbReference type="GO" id="GO:0004197">
    <property type="term" value="F:cysteine-type endopeptidase activity"/>
    <property type="evidence" value="ECO:0007669"/>
    <property type="project" value="InterPro"/>
</dbReference>
<dbReference type="AlphaFoldDB" id="A0A9P7KIP3"/>
<dbReference type="Pfam" id="PF00656">
    <property type="entry name" value="Peptidase_C14"/>
    <property type="match status" value="1"/>
</dbReference>
<evidence type="ECO:0000256" key="1">
    <source>
        <dbReference type="ARBA" id="ARBA00009005"/>
    </source>
</evidence>